<dbReference type="InterPro" id="IPR018988">
    <property type="entry name" value="DUF2000"/>
</dbReference>
<dbReference type="Gene3D" id="3.40.1490.10">
    <property type="entry name" value="Bit1"/>
    <property type="match status" value="1"/>
</dbReference>
<dbReference type="EMBL" id="CABVPU010000020">
    <property type="protein sequence ID" value="VWC00208.1"/>
    <property type="molecule type" value="Genomic_DNA"/>
</dbReference>
<gene>
    <name evidence="1" type="ORF">BLA15945_04860</name>
</gene>
<dbReference type="SUPFAM" id="SSF102462">
    <property type="entry name" value="Peptidyl-tRNA hydrolase II"/>
    <property type="match status" value="1"/>
</dbReference>
<evidence type="ECO:0000313" key="1">
    <source>
        <dbReference type="EMBL" id="VWC00208.1"/>
    </source>
</evidence>
<dbReference type="RefSeq" id="WP_254609176.1">
    <property type="nucleotide sequence ID" value="NZ_CABVPS010000022.1"/>
</dbReference>
<dbReference type="Pfam" id="PF09391">
    <property type="entry name" value="DUF2000"/>
    <property type="match status" value="1"/>
</dbReference>
<reference evidence="1 2" key="1">
    <citation type="submission" date="2019-09" db="EMBL/GenBank/DDBJ databases">
        <authorList>
            <person name="Depoorter E."/>
        </authorList>
    </citation>
    <scope>NUCLEOTIDE SEQUENCE [LARGE SCALE GENOMIC DNA]</scope>
    <source>
        <strain evidence="1">R-15945</strain>
    </source>
</reference>
<sequence>MYLDNSSKTVLVVNAEFPAPTILNAVAHTTLGLAAANAVSTWKLLPYPSPAFSVESRISEYPVIVLRSKRSSQLERLVLQLRGMEIVHNAFIDSMLGVSAVEQQSATLSAEPGKNRIVCVGLFGAESEIRPLIKSFSLYKTSDSLAHAAPSVEIGAMAR</sequence>
<accession>A0A6P2NY60</accession>
<evidence type="ECO:0008006" key="3">
    <source>
        <dbReference type="Google" id="ProtNLM"/>
    </source>
</evidence>
<dbReference type="AlphaFoldDB" id="A0A6P2NY60"/>
<evidence type="ECO:0000313" key="2">
    <source>
        <dbReference type="Proteomes" id="UP000494174"/>
    </source>
</evidence>
<dbReference type="Proteomes" id="UP000494174">
    <property type="component" value="Unassembled WGS sequence"/>
</dbReference>
<organism evidence="1 2">
    <name type="scientific">Burkholderia lata (strain ATCC 17760 / DSM 23089 / LMG 22485 / NCIMB 9086 / R18194 / 383)</name>
    <dbReference type="NCBI Taxonomy" id="482957"/>
    <lineage>
        <taxon>Bacteria</taxon>
        <taxon>Pseudomonadati</taxon>
        <taxon>Pseudomonadota</taxon>
        <taxon>Betaproteobacteria</taxon>
        <taxon>Burkholderiales</taxon>
        <taxon>Burkholderiaceae</taxon>
        <taxon>Burkholderia</taxon>
        <taxon>Burkholderia cepacia complex</taxon>
    </lineage>
</organism>
<name>A0A6P2NY60_BURL3</name>
<protein>
    <recommendedName>
        <fullName evidence="3">DUF2000 domain-containing protein</fullName>
    </recommendedName>
</protein>
<dbReference type="InterPro" id="IPR023476">
    <property type="entry name" value="Pep_tRNA_hydro_II_dom_sf"/>
</dbReference>
<proteinExistence type="predicted"/>